<evidence type="ECO:0000256" key="5">
    <source>
        <dbReference type="ARBA" id="ARBA00022908"/>
    </source>
</evidence>
<dbReference type="SUPFAM" id="SSF56349">
    <property type="entry name" value="DNA breaking-rejoining enzymes"/>
    <property type="match status" value="1"/>
</dbReference>
<evidence type="ECO:0000256" key="9">
    <source>
        <dbReference type="HAMAP-Rule" id="MF_01808"/>
    </source>
</evidence>
<keyword evidence="5 9" id="KW-0229">DNA integration</keyword>
<dbReference type="Pfam" id="PF02899">
    <property type="entry name" value="Phage_int_SAM_1"/>
    <property type="match status" value="1"/>
</dbReference>
<dbReference type="PANTHER" id="PTHR30349:SF77">
    <property type="entry name" value="TYROSINE RECOMBINASE XERC"/>
    <property type="match status" value="1"/>
</dbReference>
<evidence type="ECO:0000259" key="11">
    <source>
        <dbReference type="PROSITE" id="PS51900"/>
    </source>
</evidence>
<dbReference type="Gene3D" id="1.10.443.10">
    <property type="entry name" value="Intergrase catalytic core"/>
    <property type="match status" value="1"/>
</dbReference>
<feature type="active site" evidence="9">
    <location>
        <position position="171"/>
    </location>
</feature>
<evidence type="ECO:0000256" key="4">
    <source>
        <dbReference type="ARBA" id="ARBA00022829"/>
    </source>
</evidence>
<dbReference type="InterPro" id="IPR044068">
    <property type="entry name" value="CB"/>
</dbReference>
<feature type="active site" evidence="9">
    <location>
        <position position="242"/>
    </location>
</feature>
<keyword evidence="13" id="KW-1185">Reference proteome</keyword>
<feature type="active site" evidence="9">
    <location>
        <position position="268"/>
    </location>
</feature>
<evidence type="ECO:0000256" key="1">
    <source>
        <dbReference type="ARBA" id="ARBA00004496"/>
    </source>
</evidence>
<dbReference type="EMBL" id="CP060139">
    <property type="protein sequence ID" value="QNR24837.1"/>
    <property type="molecule type" value="Genomic_DNA"/>
</dbReference>
<dbReference type="PROSITE" id="PS51898">
    <property type="entry name" value="TYR_RECOMBINASE"/>
    <property type="match status" value="1"/>
</dbReference>
<dbReference type="Gene3D" id="1.10.150.130">
    <property type="match status" value="1"/>
</dbReference>
<evidence type="ECO:0000256" key="6">
    <source>
        <dbReference type="ARBA" id="ARBA00023125"/>
    </source>
</evidence>
<organism evidence="12 13">
    <name type="scientific">Croceimicrobium hydrocarbonivorans</name>
    <dbReference type="NCBI Taxonomy" id="2761580"/>
    <lineage>
        <taxon>Bacteria</taxon>
        <taxon>Pseudomonadati</taxon>
        <taxon>Bacteroidota</taxon>
        <taxon>Flavobacteriia</taxon>
        <taxon>Flavobacteriales</taxon>
        <taxon>Owenweeksiaceae</taxon>
        <taxon>Croceimicrobium</taxon>
    </lineage>
</organism>
<dbReference type="AlphaFoldDB" id="A0A7H0VGI9"/>
<evidence type="ECO:0000256" key="2">
    <source>
        <dbReference type="ARBA" id="ARBA00022490"/>
    </source>
</evidence>
<dbReference type="InterPro" id="IPR010998">
    <property type="entry name" value="Integrase_recombinase_N"/>
</dbReference>
<dbReference type="InterPro" id="IPR013762">
    <property type="entry name" value="Integrase-like_cat_sf"/>
</dbReference>
<feature type="domain" description="Core-binding (CB)" evidence="11">
    <location>
        <begin position="1"/>
        <end position="85"/>
    </location>
</feature>
<feature type="active site" evidence="9">
    <location>
        <position position="147"/>
    </location>
</feature>
<proteinExistence type="inferred from homology"/>
<comment type="function">
    <text evidence="9">Site-specific tyrosine recombinase, which acts by catalyzing the cutting and rejoining of the recombining DNA molecules. The XerC-XerD complex is essential to convert dimers of the bacterial chromosome into monomers to permit their segregation at cell division. It also contributes to the segregational stability of plasmids.</text>
</comment>
<evidence type="ECO:0000256" key="7">
    <source>
        <dbReference type="ARBA" id="ARBA00023172"/>
    </source>
</evidence>
<dbReference type="KEGG" id="chyd:H4K34_03065"/>
<dbReference type="HAMAP" id="MF_01808">
    <property type="entry name" value="Recomb_XerC_XerD"/>
    <property type="match status" value="1"/>
</dbReference>
<comment type="subunit">
    <text evidence="9">Forms a cyclic heterotetrameric complex composed of two molecules of XerC and two molecules of XerD.</text>
</comment>
<keyword evidence="2 9" id="KW-0963">Cytoplasm</keyword>
<comment type="subcellular location">
    <subcellularLocation>
        <location evidence="1 9">Cytoplasm</location>
    </subcellularLocation>
</comment>
<evidence type="ECO:0000313" key="13">
    <source>
        <dbReference type="Proteomes" id="UP000516305"/>
    </source>
</evidence>
<dbReference type="InterPro" id="IPR050090">
    <property type="entry name" value="Tyrosine_recombinase_XerCD"/>
</dbReference>
<accession>A0A7H0VGI9</accession>
<name>A0A7H0VGI9_9FLAO</name>
<feature type="active site" description="O-(3'-phospho-DNA)-tyrosine intermediate" evidence="9">
    <location>
        <position position="277"/>
    </location>
</feature>
<dbReference type="InterPro" id="IPR002104">
    <property type="entry name" value="Integrase_catalytic"/>
</dbReference>
<keyword evidence="8 9" id="KW-0131">Cell cycle</keyword>
<dbReference type="PROSITE" id="PS51900">
    <property type="entry name" value="CB"/>
    <property type="match status" value="1"/>
</dbReference>
<dbReference type="RefSeq" id="WP_210759364.1">
    <property type="nucleotide sequence ID" value="NZ_CP060139.1"/>
</dbReference>
<dbReference type="GO" id="GO:0003677">
    <property type="term" value="F:DNA binding"/>
    <property type="evidence" value="ECO:0007669"/>
    <property type="project" value="UniProtKB-UniRule"/>
</dbReference>
<feature type="active site" evidence="9">
    <location>
        <position position="245"/>
    </location>
</feature>
<evidence type="ECO:0000313" key="12">
    <source>
        <dbReference type="EMBL" id="QNR24837.1"/>
    </source>
</evidence>
<protein>
    <recommendedName>
        <fullName evidence="9">Tyrosine recombinase XerC</fullName>
    </recommendedName>
</protein>
<dbReference type="GO" id="GO:0006313">
    <property type="term" value="P:DNA transposition"/>
    <property type="evidence" value="ECO:0007669"/>
    <property type="project" value="UniProtKB-UniRule"/>
</dbReference>
<gene>
    <name evidence="9" type="primary">xerC</name>
    <name evidence="12" type="ORF">H4K34_03065</name>
</gene>
<dbReference type="GO" id="GO:0051301">
    <property type="term" value="P:cell division"/>
    <property type="evidence" value="ECO:0007669"/>
    <property type="project" value="UniProtKB-KW"/>
</dbReference>
<comment type="similarity">
    <text evidence="9">Belongs to the 'phage' integrase family. XerC subfamily.</text>
</comment>
<dbReference type="InterPro" id="IPR011010">
    <property type="entry name" value="DNA_brk_join_enz"/>
</dbReference>
<feature type="domain" description="Tyr recombinase" evidence="10">
    <location>
        <begin position="106"/>
        <end position="290"/>
    </location>
</feature>
<dbReference type="PANTHER" id="PTHR30349">
    <property type="entry name" value="PHAGE INTEGRASE-RELATED"/>
    <property type="match status" value="1"/>
</dbReference>
<keyword evidence="6 9" id="KW-0238">DNA-binding</keyword>
<dbReference type="Pfam" id="PF00589">
    <property type="entry name" value="Phage_integrase"/>
    <property type="match status" value="1"/>
</dbReference>
<dbReference type="GO" id="GO:0007059">
    <property type="term" value="P:chromosome segregation"/>
    <property type="evidence" value="ECO:0007669"/>
    <property type="project" value="UniProtKB-UniRule"/>
</dbReference>
<dbReference type="GO" id="GO:0005737">
    <property type="term" value="C:cytoplasm"/>
    <property type="evidence" value="ECO:0007669"/>
    <property type="project" value="UniProtKB-SubCell"/>
</dbReference>
<evidence type="ECO:0000256" key="3">
    <source>
        <dbReference type="ARBA" id="ARBA00022618"/>
    </source>
</evidence>
<sequence length="302" mass="35139">MSYTQQFLDYLHFQKRFSEHTLLAYSKDLSLFEEFIKEEFEEEDLREVHHSMIRSWVVHMVEQDLARTSIKRKLSALRSFYKYLLRQGQVKSNVAAQIAVPKPPRKLLRVVPEEDMLALLSLDIDEEDYWMFTQSLILDLFYQCGLRLSELINLRLEDLRLESSYIKVMGKGSKEREIPITSELKKRLNFYLNHHRSSFGEQSHAAPVFLTQKGKKLYPKLVYNSVNAYLSLVSGVDKKSPHVLRHSFASHLLNRGADLNSVKELLGHSSLAATQVYTHNSIDRLKLLYNQAHPRAAKSDDI</sequence>
<evidence type="ECO:0000256" key="8">
    <source>
        <dbReference type="ARBA" id="ARBA00023306"/>
    </source>
</evidence>
<keyword evidence="4 9" id="KW-0159">Chromosome partition</keyword>
<reference evidence="12 13" key="1">
    <citation type="submission" date="2020-08" db="EMBL/GenBank/DDBJ databases">
        <title>Croceimicrobium hydrocarbonivorans gen. nov., sp. nov., a novel marine bacterium isolated from a bacterial consortium that degrades polyethylene terephthalate.</title>
        <authorList>
            <person name="Liu R."/>
        </authorList>
    </citation>
    <scope>NUCLEOTIDE SEQUENCE [LARGE SCALE GENOMIC DNA]</scope>
    <source>
        <strain evidence="12 13">A20-9</strain>
    </source>
</reference>
<dbReference type="InterPro" id="IPR023009">
    <property type="entry name" value="Tyrosine_recombinase_XerC/XerD"/>
</dbReference>
<dbReference type="Proteomes" id="UP000516305">
    <property type="component" value="Chromosome"/>
</dbReference>
<keyword evidence="7 9" id="KW-0233">DNA recombination</keyword>
<evidence type="ECO:0000259" key="10">
    <source>
        <dbReference type="PROSITE" id="PS51898"/>
    </source>
</evidence>
<dbReference type="InterPro" id="IPR004107">
    <property type="entry name" value="Integrase_SAM-like_N"/>
</dbReference>
<keyword evidence="3 9" id="KW-0132">Cell division</keyword>
<dbReference type="GO" id="GO:0009037">
    <property type="term" value="F:tyrosine-based site-specific recombinase activity"/>
    <property type="evidence" value="ECO:0007669"/>
    <property type="project" value="UniProtKB-UniRule"/>
</dbReference>